<evidence type="ECO:0000313" key="1">
    <source>
        <dbReference type="EMBL" id="GAA4078692.1"/>
    </source>
</evidence>
<evidence type="ECO:0000313" key="2">
    <source>
        <dbReference type="Proteomes" id="UP001500683"/>
    </source>
</evidence>
<sequence>MGLHRQYARLSPAALQRSRSDPAWAQKRLDDLADAWAYEEPLPPEEAPYFSIEKSWDKLHYLLRAHGGMTIDVIHGGAELPLDDETDFGPARYLTPSEVAEAGAFLAATPFDDLARHYDLPAMLAAEIYLVPAAEADVPFDLDALRCRYDELTRFFGAAAKAGDAVVLMLT</sequence>
<name>A0ABP7W0Z8_9ACTN</name>
<dbReference type="InterPro" id="IPR015068">
    <property type="entry name" value="DUF1877"/>
</dbReference>
<dbReference type="InterPro" id="IPR035944">
    <property type="entry name" value="YfbM-like_sf"/>
</dbReference>
<proteinExistence type="predicted"/>
<dbReference type="Pfam" id="PF08974">
    <property type="entry name" value="DUF1877"/>
    <property type="match status" value="1"/>
</dbReference>
<dbReference type="Proteomes" id="UP001500683">
    <property type="component" value="Unassembled WGS sequence"/>
</dbReference>
<gene>
    <name evidence="1" type="ORF">GCM10022214_41070</name>
</gene>
<organism evidence="1 2">
    <name type="scientific">Actinomadura miaoliensis</name>
    <dbReference type="NCBI Taxonomy" id="430685"/>
    <lineage>
        <taxon>Bacteria</taxon>
        <taxon>Bacillati</taxon>
        <taxon>Actinomycetota</taxon>
        <taxon>Actinomycetes</taxon>
        <taxon>Streptosporangiales</taxon>
        <taxon>Thermomonosporaceae</taxon>
        <taxon>Actinomadura</taxon>
    </lineage>
</organism>
<accession>A0ABP7W0Z8</accession>
<keyword evidence="2" id="KW-1185">Reference proteome</keyword>
<dbReference type="SUPFAM" id="SSF111069">
    <property type="entry name" value="Hypothetical protein yfbM"/>
    <property type="match status" value="1"/>
</dbReference>
<comment type="caution">
    <text evidence="1">The sequence shown here is derived from an EMBL/GenBank/DDBJ whole genome shotgun (WGS) entry which is preliminary data.</text>
</comment>
<dbReference type="RefSeq" id="WP_344949654.1">
    <property type="nucleotide sequence ID" value="NZ_BAAAZG010000025.1"/>
</dbReference>
<dbReference type="EMBL" id="BAAAZG010000025">
    <property type="protein sequence ID" value="GAA4078692.1"/>
    <property type="molecule type" value="Genomic_DNA"/>
</dbReference>
<dbReference type="Gene3D" id="3.40.1760.10">
    <property type="entry name" value="YfbM-like super family"/>
    <property type="match status" value="1"/>
</dbReference>
<protein>
    <submittedName>
        <fullName evidence="1">YfbM family protein</fullName>
    </submittedName>
</protein>
<reference evidence="2" key="1">
    <citation type="journal article" date="2019" name="Int. J. Syst. Evol. Microbiol.">
        <title>The Global Catalogue of Microorganisms (GCM) 10K type strain sequencing project: providing services to taxonomists for standard genome sequencing and annotation.</title>
        <authorList>
            <consortium name="The Broad Institute Genomics Platform"/>
            <consortium name="The Broad Institute Genome Sequencing Center for Infectious Disease"/>
            <person name="Wu L."/>
            <person name="Ma J."/>
        </authorList>
    </citation>
    <scope>NUCLEOTIDE SEQUENCE [LARGE SCALE GENOMIC DNA]</scope>
    <source>
        <strain evidence="2">JCM 16702</strain>
    </source>
</reference>